<dbReference type="Pfam" id="PF13489">
    <property type="entry name" value="Methyltransf_23"/>
    <property type="match status" value="1"/>
</dbReference>
<dbReference type="GO" id="GO:0032259">
    <property type="term" value="P:methylation"/>
    <property type="evidence" value="ECO:0007669"/>
    <property type="project" value="UniProtKB-KW"/>
</dbReference>
<organism evidence="1 2">
    <name type="scientific">Pirellula staleyi (strain ATCC 27377 / DSM 6068 / ICPB 4128)</name>
    <name type="common">Pirella staleyi</name>
    <dbReference type="NCBI Taxonomy" id="530564"/>
    <lineage>
        <taxon>Bacteria</taxon>
        <taxon>Pseudomonadati</taxon>
        <taxon>Planctomycetota</taxon>
        <taxon>Planctomycetia</taxon>
        <taxon>Pirellulales</taxon>
        <taxon>Pirellulaceae</taxon>
        <taxon>Pirellula</taxon>
    </lineage>
</organism>
<dbReference type="GO" id="GO:0008168">
    <property type="term" value="F:methyltransferase activity"/>
    <property type="evidence" value="ECO:0007669"/>
    <property type="project" value="UniProtKB-KW"/>
</dbReference>
<dbReference type="Gene3D" id="3.40.50.150">
    <property type="entry name" value="Vaccinia Virus protein VP39"/>
    <property type="match status" value="1"/>
</dbReference>
<sequence length="282" mass="30977">MCGGGMLALLAQREAWSYVVCRQCGHGQLSPIPSADELREFYEASYFEASSSGGYANYVADEPLHRLNSGGRLKRLARAGVSGGKLLDIGCAAGFFLDEARKAGFSVVGQDVSRWARHFARDTLGLEVVSSVDEILPAQRASFRCVTLFQLLEHDPDPRALLHKVHALLQPGGVLVVETWRRDSLIARLFGRYWQQLSPPSVIHLFSQKSALALAAETGFTDIKLQSSSKTVSAPFVGNLLAKKHPFLFTPLAWLTSRWPMKYVSAPYALGDLVTMTARKLP</sequence>
<dbReference type="eggNOG" id="COG2227">
    <property type="taxonomic scope" value="Bacteria"/>
</dbReference>
<evidence type="ECO:0000313" key="1">
    <source>
        <dbReference type="EMBL" id="ADB16198.1"/>
    </source>
</evidence>
<dbReference type="KEGG" id="psl:Psta_1523"/>
<keyword evidence="2" id="KW-1185">Reference proteome</keyword>
<dbReference type="CDD" id="cd02440">
    <property type="entry name" value="AdoMet_MTases"/>
    <property type="match status" value="1"/>
</dbReference>
<evidence type="ECO:0000313" key="2">
    <source>
        <dbReference type="Proteomes" id="UP000001887"/>
    </source>
</evidence>
<proteinExistence type="predicted"/>
<dbReference type="SUPFAM" id="SSF53335">
    <property type="entry name" value="S-adenosyl-L-methionine-dependent methyltransferases"/>
    <property type="match status" value="1"/>
</dbReference>
<dbReference type="PANTHER" id="PTHR43861">
    <property type="entry name" value="TRANS-ACONITATE 2-METHYLTRANSFERASE-RELATED"/>
    <property type="match status" value="1"/>
</dbReference>
<dbReference type="Proteomes" id="UP000001887">
    <property type="component" value="Chromosome"/>
</dbReference>
<dbReference type="STRING" id="530564.Psta_1523"/>
<reference evidence="1 2" key="1">
    <citation type="journal article" date="2009" name="Stand. Genomic Sci.">
        <title>Complete genome sequence of Pirellula staleyi type strain (ATCC 27377).</title>
        <authorList>
            <person name="Clum A."/>
            <person name="Tindall B.J."/>
            <person name="Sikorski J."/>
            <person name="Ivanova N."/>
            <person name="Mavrommatis K."/>
            <person name="Lucas S."/>
            <person name="Glavina del Rio T."/>
            <person name="Nolan M."/>
            <person name="Chen F."/>
            <person name="Tice H."/>
            <person name="Pitluck S."/>
            <person name="Cheng J.F."/>
            <person name="Chertkov O."/>
            <person name="Brettin T."/>
            <person name="Han C."/>
            <person name="Detter J.C."/>
            <person name="Kuske C."/>
            <person name="Bruce D."/>
            <person name="Goodwin L."/>
            <person name="Ovchinikova G."/>
            <person name="Pati A."/>
            <person name="Mikhailova N."/>
            <person name="Chen A."/>
            <person name="Palaniappan K."/>
            <person name="Land M."/>
            <person name="Hauser L."/>
            <person name="Chang Y.J."/>
            <person name="Jeffries C.D."/>
            <person name="Chain P."/>
            <person name="Rohde M."/>
            <person name="Goker M."/>
            <person name="Bristow J."/>
            <person name="Eisen J.A."/>
            <person name="Markowitz V."/>
            <person name="Hugenholtz P."/>
            <person name="Kyrpides N.C."/>
            <person name="Klenk H.P."/>
            <person name="Lapidus A."/>
        </authorList>
    </citation>
    <scope>NUCLEOTIDE SEQUENCE [LARGE SCALE GENOMIC DNA]</scope>
    <source>
        <strain evidence="2">ATCC 27377 / DSM 6068 / ICPB 4128</strain>
    </source>
</reference>
<dbReference type="HOGENOM" id="CLU_068669_2_1_0"/>
<keyword evidence="1" id="KW-0489">Methyltransferase</keyword>
<dbReference type="AlphaFoldDB" id="D2QXL3"/>
<protein>
    <submittedName>
        <fullName evidence="1">Methyltransferase type 11</fullName>
    </submittedName>
</protein>
<dbReference type="PANTHER" id="PTHR43861:SF6">
    <property type="entry name" value="METHYLTRANSFERASE TYPE 11"/>
    <property type="match status" value="1"/>
</dbReference>
<keyword evidence="1" id="KW-0808">Transferase</keyword>
<name>D2QXL3_PIRSD</name>
<dbReference type="EMBL" id="CP001848">
    <property type="protein sequence ID" value="ADB16198.1"/>
    <property type="molecule type" value="Genomic_DNA"/>
</dbReference>
<accession>D2QXL3</accession>
<dbReference type="InterPro" id="IPR029063">
    <property type="entry name" value="SAM-dependent_MTases_sf"/>
</dbReference>
<gene>
    <name evidence="1" type="ordered locus">Psta_1523</name>
</gene>